<dbReference type="PROSITE" id="PS50294">
    <property type="entry name" value="WD_REPEATS_REGION"/>
    <property type="match status" value="1"/>
</dbReference>
<evidence type="ECO:0000313" key="5">
    <source>
        <dbReference type="Proteomes" id="UP000663850"/>
    </source>
</evidence>
<keyword evidence="2" id="KW-0677">Repeat</keyword>
<dbReference type="SUPFAM" id="SSF50969">
    <property type="entry name" value="YVTN repeat-like/Quinoprotein amine dehydrogenase"/>
    <property type="match status" value="1"/>
</dbReference>
<gene>
    <name evidence="4" type="ORF">RDB_LOCUS122945</name>
</gene>
<organism evidence="4 5">
    <name type="scientific">Rhizoctonia solani</name>
    <dbReference type="NCBI Taxonomy" id="456999"/>
    <lineage>
        <taxon>Eukaryota</taxon>
        <taxon>Fungi</taxon>
        <taxon>Dikarya</taxon>
        <taxon>Basidiomycota</taxon>
        <taxon>Agaricomycotina</taxon>
        <taxon>Agaricomycetes</taxon>
        <taxon>Cantharellales</taxon>
        <taxon>Ceratobasidiaceae</taxon>
        <taxon>Rhizoctonia</taxon>
    </lineage>
</organism>
<dbReference type="SUPFAM" id="SSF82171">
    <property type="entry name" value="DPP6 N-terminal domain-like"/>
    <property type="match status" value="1"/>
</dbReference>
<reference evidence="4" key="1">
    <citation type="submission" date="2021-01" db="EMBL/GenBank/DDBJ databases">
        <authorList>
            <person name="Kaushik A."/>
        </authorList>
    </citation>
    <scope>NUCLEOTIDE SEQUENCE</scope>
    <source>
        <strain evidence="4">Type strain: AG8-Rh-89/</strain>
    </source>
</reference>
<accession>A0A8H3HEY5</accession>
<dbReference type="GO" id="GO:1990234">
    <property type="term" value="C:transferase complex"/>
    <property type="evidence" value="ECO:0007669"/>
    <property type="project" value="UniProtKB-ARBA"/>
</dbReference>
<dbReference type="Gene3D" id="2.130.10.10">
    <property type="entry name" value="YVTN repeat-like/Quinoprotein amine dehydrogenase"/>
    <property type="match status" value="5"/>
</dbReference>
<dbReference type="SUPFAM" id="SSF101898">
    <property type="entry name" value="NHL repeat"/>
    <property type="match status" value="1"/>
</dbReference>
<dbReference type="PROSITE" id="PS50082">
    <property type="entry name" value="WD_REPEATS_2"/>
    <property type="match status" value="3"/>
</dbReference>
<feature type="repeat" description="WD" evidence="3">
    <location>
        <begin position="310"/>
        <end position="351"/>
    </location>
</feature>
<dbReference type="PANTHER" id="PTHR22847">
    <property type="entry name" value="WD40 REPEAT PROTEIN"/>
    <property type="match status" value="1"/>
</dbReference>
<dbReference type="InterPro" id="IPR001680">
    <property type="entry name" value="WD40_rpt"/>
</dbReference>
<evidence type="ECO:0000256" key="3">
    <source>
        <dbReference type="PROSITE-ProRule" id="PRU00221"/>
    </source>
</evidence>
<feature type="repeat" description="WD" evidence="3">
    <location>
        <begin position="279"/>
        <end position="302"/>
    </location>
</feature>
<dbReference type="Pfam" id="PF00400">
    <property type="entry name" value="WD40"/>
    <property type="match status" value="4"/>
</dbReference>
<name>A0A8H3HEY5_9AGAM</name>
<keyword evidence="1 3" id="KW-0853">WD repeat</keyword>
<proteinExistence type="predicted"/>
<dbReference type="SMART" id="SM00320">
    <property type="entry name" value="WD40"/>
    <property type="match status" value="7"/>
</dbReference>
<comment type="caution">
    <text evidence="4">The sequence shown here is derived from an EMBL/GenBank/DDBJ whole genome shotgun (WGS) entry which is preliminary data.</text>
</comment>
<dbReference type="InterPro" id="IPR011044">
    <property type="entry name" value="Quino_amine_DH_bsu"/>
</dbReference>
<protein>
    <submittedName>
        <fullName evidence="4">Uncharacterized protein</fullName>
    </submittedName>
</protein>
<sequence length="697" mass="77056">MFSPDGTQIAVHYNNKVYLLSSSTGRTILPPFEAHQNFVSLINFSPDGSRIVSSDSETAYVWSTQSGKVILGPLEAVASFIIEIAFSPDSGSVVSLLRLPLSYILDSPNSPQNAQQNGKMSQYAIRIWNTLGGIQTIHPQISEDIDITATSIGCLSGKQCVIFAYHGGILICNLEGVCAREIAITDNALGFVTQVRMSPHGTHVAALLSGHIFVWDLNPWDEVLRPLEISSEASEVSFSPYDFYLASISFQEVRIWDVRNGSLVSGPFKQPEDPMSPCFSPDGTSVICGSRSGKLYLWDVRSPCILRDPLQGHAHAIASISFHPDGTRLVSGSKDGTACVWDAVSGEMVLGPLRLNLFDAFTAFSPDGDRLILTQESGFALVLLDAQTGSKVAGPFEFALWGNTRGVAFSPNGSSIAIANGTEFFDYEHGYEDHVRVIAVDTGNTLWSTRLHHEVYSAPPTFSPDGMRLIIRSCHYLSKWDFDADKLYVYDAHSGDLLSDKVHGNYYRSKVLPDGTGIIASFQSQIIVQDINTGQKELRSLGWDTNEAELAEFSRDCTHIAFATKDRAIYVYNTHIGQRILDLVNWHTSSISRINFSLDGTQLVTGSYDHIIKVTDIRATPPYFLGSSTKGFGEWRVRDDGWVVDKSSKLLVWIPPNLRSLLVHPRTKLLISRRGYLRLNFEGTYIGELWAKCYKEL</sequence>
<feature type="repeat" description="WD" evidence="3">
    <location>
        <begin position="584"/>
        <end position="618"/>
    </location>
</feature>
<dbReference type="AlphaFoldDB" id="A0A8H3HEY5"/>
<dbReference type="Proteomes" id="UP000663850">
    <property type="component" value="Unassembled WGS sequence"/>
</dbReference>
<evidence type="ECO:0000313" key="4">
    <source>
        <dbReference type="EMBL" id="CAE6524988.1"/>
    </source>
</evidence>
<evidence type="ECO:0000256" key="2">
    <source>
        <dbReference type="ARBA" id="ARBA00022737"/>
    </source>
</evidence>
<dbReference type="InterPro" id="IPR015943">
    <property type="entry name" value="WD40/YVTN_repeat-like_dom_sf"/>
</dbReference>
<evidence type="ECO:0000256" key="1">
    <source>
        <dbReference type="ARBA" id="ARBA00022574"/>
    </source>
</evidence>
<dbReference type="EMBL" id="CAJMWZ010006592">
    <property type="protein sequence ID" value="CAE6524988.1"/>
    <property type="molecule type" value="Genomic_DNA"/>
</dbReference>
<dbReference type="PANTHER" id="PTHR22847:SF637">
    <property type="entry name" value="WD REPEAT DOMAIN 5B"/>
    <property type="match status" value="1"/>
</dbReference>